<dbReference type="Gene3D" id="1.10.1300.10">
    <property type="entry name" value="3'5'-cyclic nucleotide phosphodiesterase, catalytic domain"/>
    <property type="match status" value="1"/>
</dbReference>
<reference evidence="7 8" key="1">
    <citation type="journal article" date="2024" name="bioRxiv">
        <title>A reference genome for Trichogramma kaykai: A tiny desert-dwelling parasitoid wasp with competing sex-ratio distorters.</title>
        <authorList>
            <person name="Culotta J."/>
            <person name="Lindsey A.R."/>
        </authorList>
    </citation>
    <scope>NUCLEOTIDE SEQUENCE [LARGE SCALE GENOMIC DNA]</scope>
    <source>
        <strain evidence="7 8">KSX58</strain>
    </source>
</reference>
<accession>A0ABD2VXR4</accession>
<dbReference type="PRINTS" id="PR00387">
    <property type="entry name" value="PDIESTERASE1"/>
</dbReference>
<dbReference type="Pfam" id="PF23198">
    <property type="entry name" value="PDE8A_N"/>
    <property type="match status" value="1"/>
</dbReference>
<feature type="binding site" evidence="5">
    <location>
        <position position="367"/>
    </location>
    <ligand>
        <name>Zn(2+)</name>
        <dbReference type="ChEBI" id="CHEBI:29105"/>
        <label>2</label>
    </ligand>
</feature>
<name>A0ABD2VXR4_9HYME</name>
<evidence type="ECO:0000256" key="4">
    <source>
        <dbReference type="PIRSR" id="PIRSR623088-2"/>
    </source>
</evidence>
<sequence>MDSASLADSEMYIEYQSKGSSSIETFSIENEIVPKKDRVSEVYPKTESRDIYQESPIAQNNQLDFSHFTNDLPDNVKILLVYARSGDHQFDTIITVAQKLGWIISVARNIREATELANSHAYDLVIIDRRRKQDLNEADQICSYFLDNDRHDEESLLRLLKIGYGKALLECSHESILMNELVGVYLAHRQPRPQLTAGQLLYQACDRSRDMVHIVDEKGVLRADSSRAPTPTRILVKPYDPKVKGLTLLKNPQDPDELERLLQKPFEWDFDIFKLEKITNKRPLYYLGSRLLLRYDLPTHLNCDESTMLNWLTAIESNYKRDISYHNSTHAIDVLQGVACFMQSESLRSILEPLDEIAALLAAAAHDIDHPGKSSQFLCNARDELAILYNDITVLENHHCALMFQITLSDDSVNIFKNCDRETYHKVRSNVIDMILATEMTKHFEHLSKFSNICRRNTIIPFVESMDKKAFVLPENMTLTKRMIIKCADVSNPTRPFRLYFEWSRRIAEEYFNQTDVEKQKQLPLVMPAFDRTTCSIPKSQMEFIDYIINDMMETWDDFIDMPEIIGNLRENYTKWKILCNDGTKTLEDLEKLQERHDLKLE</sequence>
<evidence type="ECO:0000256" key="5">
    <source>
        <dbReference type="PIRSR" id="PIRSR623088-3"/>
    </source>
</evidence>
<evidence type="ECO:0000313" key="8">
    <source>
        <dbReference type="Proteomes" id="UP001627154"/>
    </source>
</evidence>
<dbReference type="InterPro" id="IPR057304">
    <property type="entry name" value="PDE8-like_REC_N"/>
</dbReference>
<keyword evidence="2" id="KW-0378">Hydrolase</keyword>
<dbReference type="Proteomes" id="UP001627154">
    <property type="component" value="Unassembled WGS sequence"/>
</dbReference>
<feature type="active site" description="Proton donor" evidence="3">
    <location>
        <position position="326"/>
    </location>
</feature>
<dbReference type="PANTHER" id="PTHR11347">
    <property type="entry name" value="CYCLIC NUCLEOTIDE PHOSPHODIESTERASE"/>
    <property type="match status" value="1"/>
</dbReference>
<dbReference type="InterPro" id="IPR036971">
    <property type="entry name" value="PDEase_catalytic_dom_sf"/>
</dbReference>
<organism evidence="7 8">
    <name type="scientific">Trichogramma kaykai</name>
    <dbReference type="NCBI Taxonomy" id="54128"/>
    <lineage>
        <taxon>Eukaryota</taxon>
        <taxon>Metazoa</taxon>
        <taxon>Ecdysozoa</taxon>
        <taxon>Arthropoda</taxon>
        <taxon>Hexapoda</taxon>
        <taxon>Insecta</taxon>
        <taxon>Pterygota</taxon>
        <taxon>Neoptera</taxon>
        <taxon>Endopterygota</taxon>
        <taxon>Hymenoptera</taxon>
        <taxon>Apocrita</taxon>
        <taxon>Proctotrupomorpha</taxon>
        <taxon>Chalcidoidea</taxon>
        <taxon>Trichogrammatidae</taxon>
        <taxon>Trichogramma</taxon>
    </lineage>
</organism>
<feature type="binding site" evidence="4">
    <location>
        <position position="489"/>
    </location>
    <ligand>
        <name>AMP</name>
        <dbReference type="ChEBI" id="CHEBI:456215"/>
    </ligand>
</feature>
<protein>
    <recommendedName>
        <fullName evidence="6">PDEase domain-containing protein</fullName>
    </recommendedName>
</protein>
<feature type="binding site" evidence="5">
    <location>
        <position position="366"/>
    </location>
    <ligand>
        <name>Zn(2+)</name>
        <dbReference type="ChEBI" id="CHEBI:29105"/>
        <label>1</label>
    </ligand>
</feature>
<feature type="binding site" evidence="4">
    <location>
        <position position="367"/>
    </location>
    <ligand>
        <name>AMP</name>
        <dbReference type="ChEBI" id="CHEBI:456215"/>
    </ligand>
</feature>
<evidence type="ECO:0000256" key="2">
    <source>
        <dbReference type="ARBA" id="ARBA00022801"/>
    </source>
</evidence>
<dbReference type="InterPro" id="IPR003607">
    <property type="entry name" value="HD/PDEase_dom"/>
</dbReference>
<dbReference type="PROSITE" id="PS51845">
    <property type="entry name" value="PDEASE_I_2"/>
    <property type="match status" value="1"/>
</dbReference>
<feature type="binding site" evidence="4">
    <location>
        <begin position="326"/>
        <end position="330"/>
    </location>
    <ligand>
        <name>AMP</name>
        <dbReference type="ChEBI" id="CHEBI:456215"/>
    </ligand>
</feature>
<dbReference type="InterPro" id="IPR023088">
    <property type="entry name" value="PDEase"/>
</dbReference>
<proteinExistence type="predicted"/>
<evidence type="ECO:0000256" key="1">
    <source>
        <dbReference type="ARBA" id="ARBA00022723"/>
    </source>
</evidence>
<gene>
    <name evidence="7" type="ORF">TKK_018635</name>
</gene>
<feature type="binding site" evidence="5">
    <location>
        <position position="489"/>
    </location>
    <ligand>
        <name>Zn(2+)</name>
        <dbReference type="ChEBI" id="CHEBI:29105"/>
        <label>1</label>
    </ligand>
</feature>
<dbReference type="GO" id="GO:0016787">
    <property type="term" value="F:hydrolase activity"/>
    <property type="evidence" value="ECO:0007669"/>
    <property type="project" value="UniProtKB-KW"/>
</dbReference>
<keyword evidence="8" id="KW-1185">Reference proteome</keyword>
<evidence type="ECO:0000256" key="3">
    <source>
        <dbReference type="PIRSR" id="PIRSR623088-1"/>
    </source>
</evidence>
<feature type="binding site" evidence="4">
    <location>
        <position position="541"/>
    </location>
    <ligand>
        <name>AMP</name>
        <dbReference type="ChEBI" id="CHEBI:456215"/>
    </ligand>
</feature>
<dbReference type="EMBL" id="JBJJXI010000153">
    <property type="protein sequence ID" value="KAL3385559.1"/>
    <property type="molecule type" value="Genomic_DNA"/>
</dbReference>
<feature type="binding site" evidence="5">
    <location>
        <position position="330"/>
    </location>
    <ligand>
        <name>Zn(2+)</name>
        <dbReference type="ChEBI" id="CHEBI:29105"/>
        <label>1</label>
    </ligand>
</feature>
<evidence type="ECO:0000259" key="6">
    <source>
        <dbReference type="PROSITE" id="PS51845"/>
    </source>
</evidence>
<dbReference type="GO" id="GO:0046872">
    <property type="term" value="F:metal ion binding"/>
    <property type="evidence" value="ECO:0007669"/>
    <property type="project" value="UniProtKB-KW"/>
</dbReference>
<dbReference type="SMART" id="SM00471">
    <property type="entry name" value="HDc"/>
    <property type="match status" value="1"/>
</dbReference>
<dbReference type="AlphaFoldDB" id="A0ABD2VXR4"/>
<dbReference type="CDD" id="cd00077">
    <property type="entry name" value="HDc"/>
    <property type="match status" value="1"/>
</dbReference>
<feature type="binding site" evidence="5">
    <location>
        <position position="367"/>
    </location>
    <ligand>
        <name>Zn(2+)</name>
        <dbReference type="ChEBI" id="CHEBI:29105"/>
        <label>1</label>
    </ligand>
</feature>
<feature type="domain" description="PDEase" evidence="6">
    <location>
        <begin position="250"/>
        <end position="583"/>
    </location>
</feature>
<evidence type="ECO:0000313" key="7">
    <source>
        <dbReference type="EMBL" id="KAL3385559.1"/>
    </source>
</evidence>
<comment type="caution">
    <text evidence="7">The sequence shown here is derived from an EMBL/GenBank/DDBJ whole genome shotgun (WGS) entry which is preliminary data.</text>
</comment>
<dbReference type="Pfam" id="PF00233">
    <property type="entry name" value="PDEase_I"/>
    <property type="match status" value="1"/>
</dbReference>
<dbReference type="SUPFAM" id="SSF109604">
    <property type="entry name" value="HD-domain/PDEase-like"/>
    <property type="match status" value="1"/>
</dbReference>
<dbReference type="InterPro" id="IPR002073">
    <property type="entry name" value="PDEase_catalytic_dom"/>
</dbReference>
<keyword evidence="1 5" id="KW-0479">Metal-binding</keyword>